<proteinExistence type="predicted"/>
<gene>
    <name evidence="3" type="ORF">Y958_29160</name>
</gene>
<dbReference type="Proteomes" id="UP000197153">
    <property type="component" value="Chromosome 4"/>
</dbReference>
<organism evidence="3 4">
    <name type="scientific">Nitrospirillum viridazoti CBAmc</name>
    <dbReference type="NCBI Taxonomy" id="1441467"/>
    <lineage>
        <taxon>Bacteria</taxon>
        <taxon>Pseudomonadati</taxon>
        <taxon>Pseudomonadota</taxon>
        <taxon>Alphaproteobacteria</taxon>
        <taxon>Rhodospirillales</taxon>
        <taxon>Azospirillaceae</taxon>
        <taxon>Nitrospirillum</taxon>
        <taxon>Nitrospirillum viridazoti</taxon>
    </lineage>
</organism>
<evidence type="ECO:0000256" key="1">
    <source>
        <dbReference type="ARBA" id="ARBA00022679"/>
    </source>
</evidence>
<accession>A0A248K3M4</accession>
<evidence type="ECO:0000313" key="4">
    <source>
        <dbReference type="Proteomes" id="UP000197153"/>
    </source>
</evidence>
<keyword evidence="4" id="KW-1185">Reference proteome</keyword>
<keyword evidence="1" id="KW-0808">Transferase</keyword>
<sequence>MKGPERPIQNERSRAIVLAASGSVDAVALFEDDRPLALITEVMPDVLIKGAAYTIDQVVGADVVQANGGRVALEEQMLNQSTTGIAKRIRVAG</sequence>
<dbReference type="KEGG" id="nao:Y958_29160"/>
<evidence type="ECO:0000256" key="2">
    <source>
        <dbReference type="ARBA" id="ARBA00022695"/>
    </source>
</evidence>
<dbReference type="PANTHER" id="PTHR43793:SF2">
    <property type="entry name" value="BIFUNCTIONAL PROTEIN HLDE"/>
    <property type="match status" value="1"/>
</dbReference>
<dbReference type="AlphaFoldDB" id="A0A248K3M4"/>
<dbReference type="InterPro" id="IPR014729">
    <property type="entry name" value="Rossmann-like_a/b/a_fold"/>
</dbReference>
<keyword evidence="2" id="KW-0548">Nucleotidyltransferase</keyword>
<dbReference type="Gene3D" id="3.40.50.620">
    <property type="entry name" value="HUPs"/>
    <property type="match status" value="1"/>
</dbReference>
<dbReference type="GO" id="GO:0016779">
    <property type="term" value="F:nucleotidyltransferase activity"/>
    <property type="evidence" value="ECO:0007669"/>
    <property type="project" value="UniProtKB-KW"/>
</dbReference>
<name>A0A248K3M4_9PROT</name>
<dbReference type="InterPro" id="IPR050385">
    <property type="entry name" value="Archaeal_FAD_synthase"/>
</dbReference>
<reference evidence="3 4" key="1">
    <citation type="submission" date="2017-06" db="EMBL/GenBank/DDBJ databases">
        <title>Complete genome sequence of Nitrospirillum amazonense strain CBAmC, an endophytic nitrogen-fixing and plant growth-promoting bacterium, isolated from sugarcane.</title>
        <authorList>
            <person name="Schwab S."/>
            <person name="dos Santos Teixeira K.R."/>
            <person name="Simoes Araujo J.L."/>
            <person name="Soares Vidal M."/>
            <person name="Borges de Freitas H.R."/>
            <person name="Rivello Crivelaro A.L."/>
            <person name="Bueno de Camargo Nunes A."/>
            <person name="dos Santos C.M."/>
            <person name="Palmeira da Silva Rosa D."/>
            <person name="da Silva Padilha D."/>
            <person name="da Silva E."/>
            <person name="Araujo Terra L."/>
            <person name="Soares Mendes V."/>
            <person name="Farinelli L."/>
            <person name="Magalhaes Cruz L."/>
            <person name="Baldani J.I."/>
        </authorList>
    </citation>
    <scope>NUCLEOTIDE SEQUENCE [LARGE SCALE GENOMIC DNA]</scope>
    <source>
        <strain evidence="3 4">CBAmC</strain>
    </source>
</reference>
<evidence type="ECO:0000313" key="3">
    <source>
        <dbReference type="EMBL" id="ASG25044.1"/>
    </source>
</evidence>
<protein>
    <submittedName>
        <fullName evidence="3">Uncharacterized protein</fullName>
    </submittedName>
</protein>
<dbReference type="PANTHER" id="PTHR43793">
    <property type="entry name" value="FAD SYNTHASE"/>
    <property type="match status" value="1"/>
</dbReference>
<dbReference type="RefSeq" id="WP_088875434.1">
    <property type="nucleotide sequence ID" value="NZ_CP022113.1"/>
</dbReference>
<dbReference type="EMBL" id="CP022113">
    <property type="protein sequence ID" value="ASG25044.1"/>
    <property type="molecule type" value="Genomic_DNA"/>
</dbReference>